<dbReference type="Gene3D" id="1.10.287.1490">
    <property type="match status" value="1"/>
</dbReference>
<name>A0ABT6YC57_9BACT</name>
<dbReference type="Proteomes" id="UP001236507">
    <property type="component" value="Unassembled WGS sequence"/>
</dbReference>
<evidence type="ECO:0000313" key="3">
    <source>
        <dbReference type="EMBL" id="MDI9861115.1"/>
    </source>
</evidence>
<proteinExistence type="predicted"/>
<accession>A0ABT6YC57</accession>
<sequence length="317" mass="34657">MDVNKSNNSLWKAGTGAFAILSAILGYLLFEAKGISKDQNRIIDQRVAEISSARMSLDSIGMQMDAKIAEIKSLGGRVEELEAAKKQLEADVAGLKSAGELSKQQYDGKIAEYISLLNNKDAELNRLRKENGILAEKNRTLTSENTDLSTENVSLKGIKKSLSDSVENVSRKNSELSAKVSRASALQAQEVQVLAISDRGKERDGGTYRASKVSKIKVAFSLMPNPIAKQDEKVIYLRVLDPDGAVLFDTAAGSGNFNIFGKETNYTAKKSIFFQNNNQNVEISYQRGGNSPYRVGNYKVELYSEGYQIGTGGFTVK</sequence>
<dbReference type="EMBL" id="JASHIF010000017">
    <property type="protein sequence ID" value="MDI9861115.1"/>
    <property type="molecule type" value="Genomic_DNA"/>
</dbReference>
<feature type="coiled-coil region" evidence="1">
    <location>
        <begin position="64"/>
        <end position="179"/>
    </location>
</feature>
<reference evidence="3 4" key="1">
    <citation type="submission" date="2023-05" db="EMBL/GenBank/DDBJ databases">
        <title>Novel species of genus Flectobacillus isolated from stream in China.</title>
        <authorList>
            <person name="Lu H."/>
        </authorList>
    </citation>
    <scope>NUCLEOTIDE SEQUENCE [LARGE SCALE GENOMIC DNA]</scope>
    <source>
        <strain evidence="3 4">KCTC 42575</strain>
    </source>
</reference>
<keyword evidence="2" id="KW-0812">Transmembrane</keyword>
<organism evidence="3 4">
    <name type="scientific">Flectobacillus roseus</name>
    <dbReference type="NCBI Taxonomy" id="502259"/>
    <lineage>
        <taxon>Bacteria</taxon>
        <taxon>Pseudomonadati</taxon>
        <taxon>Bacteroidota</taxon>
        <taxon>Cytophagia</taxon>
        <taxon>Cytophagales</taxon>
        <taxon>Flectobacillaceae</taxon>
        <taxon>Flectobacillus</taxon>
    </lineage>
</organism>
<comment type="caution">
    <text evidence="3">The sequence shown here is derived from an EMBL/GenBank/DDBJ whole genome shotgun (WGS) entry which is preliminary data.</text>
</comment>
<feature type="transmembrane region" description="Helical" evidence="2">
    <location>
        <begin position="12"/>
        <end position="30"/>
    </location>
</feature>
<evidence type="ECO:0000256" key="2">
    <source>
        <dbReference type="SAM" id="Phobius"/>
    </source>
</evidence>
<evidence type="ECO:0008006" key="5">
    <source>
        <dbReference type="Google" id="ProtNLM"/>
    </source>
</evidence>
<protein>
    <recommendedName>
        <fullName evidence="5">Chromosome segregation protein SMC</fullName>
    </recommendedName>
</protein>
<dbReference type="RefSeq" id="WP_283345619.1">
    <property type="nucleotide sequence ID" value="NZ_JASHIF010000017.1"/>
</dbReference>
<keyword evidence="4" id="KW-1185">Reference proteome</keyword>
<keyword evidence="1" id="KW-0175">Coiled coil</keyword>
<gene>
    <name evidence="3" type="ORF">QM524_18000</name>
</gene>
<keyword evidence="2" id="KW-1133">Transmembrane helix</keyword>
<evidence type="ECO:0000313" key="4">
    <source>
        <dbReference type="Proteomes" id="UP001236507"/>
    </source>
</evidence>
<evidence type="ECO:0000256" key="1">
    <source>
        <dbReference type="SAM" id="Coils"/>
    </source>
</evidence>
<keyword evidence="2" id="KW-0472">Membrane</keyword>